<evidence type="ECO:0000313" key="2">
    <source>
        <dbReference type="EMBL" id="VYT11471.1"/>
    </source>
</evidence>
<name>A0A6N2U4W6_9BACT</name>
<proteinExistence type="predicted"/>
<gene>
    <name evidence="2" type="ORF">AMLFYP55_00678</name>
</gene>
<dbReference type="AlphaFoldDB" id="A0A6N2U4W6"/>
<reference evidence="2" key="1">
    <citation type="submission" date="2019-11" db="EMBL/GenBank/DDBJ databases">
        <authorList>
            <person name="Feng L."/>
        </authorList>
    </citation>
    <scope>NUCLEOTIDE SEQUENCE</scope>
    <source>
        <strain evidence="2">AMuciniphilaLFYP55</strain>
    </source>
</reference>
<evidence type="ECO:0000256" key="1">
    <source>
        <dbReference type="SAM" id="MobiDB-lite"/>
    </source>
</evidence>
<sequence length="85" mass="9892">MLKRTIRLRRNKPDRKGRPGSWKMRLTWVKDPRLVGKLYEVGLGTRDAQEAFSMARGVQALVRALEGETRLILLSESEFQAHREE</sequence>
<feature type="region of interest" description="Disordered" evidence="1">
    <location>
        <begin position="1"/>
        <end position="21"/>
    </location>
</feature>
<dbReference type="EMBL" id="CACRSS010000016">
    <property type="protein sequence ID" value="VYT11471.1"/>
    <property type="molecule type" value="Genomic_DNA"/>
</dbReference>
<protein>
    <submittedName>
        <fullName evidence="2">Uncharacterized protein</fullName>
    </submittedName>
</protein>
<organism evidence="2">
    <name type="scientific">Akkermansia muciniphila</name>
    <dbReference type="NCBI Taxonomy" id="239935"/>
    <lineage>
        <taxon>Bacteria</taxon>
        <taxon>Pseudomonadati</taxon>
        <taxon>Verrucomicrobiota</taxon>
        <taxon>Verrucomicrobiia</taxon>
        <taxon>Verrucomicrobiales</taxon>
        <taxon>Akkermansiaceae</taxon>
        <taxon>Akkermansia</taxon>
    </lineage>
</organism>
<feature type="compositionally biased region" description="Basic residues" evidence="1">
    <location>
        <begin position="1"/>
        <end position="15"/>
    </location>
</feature>
<accession>A0A6N2U4W6</accession>